<dbReference type="PRINTS" id="PR01021">
    <property type="entry name" value="OMPADOMAIN"/>
</dbReference>
<evidence type="ECO:0000313" key="7">
    <source>
        <dbReference type="Proteomes" id="UP000663651"/>
    </source>
</evidence>
<organism evidence="6 7">
    <name type="scientific">Geobacter benzoatilyticus</name>
    <dbReference type="NCBI Taxonomy" id="2815309"/>
    <lineage>
        <taxon>Bacteria</taxon>
        <taxon>Pseudomonadati</taxon>
        <taxon>Thermodesulfobacteriota</taxon>
        <taxon>Desulfuromonadia</taxon>
        <taxon>Geobacterales</taxon>
        <taxon>Geobacteraceae</taxon>
        <taxon>Geobacter</taxon>
    </lineage>
</organism>
<dbReference type="Gene3D" id="3.30.1330.60">
    <property type="entry name" value="OmpA-like domain"/>
    <property type="match status" value="1"/>
</dbReference>
<dbReference type="Proteomes" id="UP000663651">
    <property type="component" value="Chromosome"/>
</dbReference>
<feature type="domain" description="OmpA-like" evidence="5">
    <location>
        <begin position="100"/>
        <end position="217"/>
    </location>
</feature>
<sequence>MKRTALCALTIAMATVTGCSQPMTRTQTGAAVGTGVGAAIGAGLGQAIGRDTESTLIGAAAGALAGGLTGGAIGNYMDKQENAMRQAVAAVDGASVQRNQNTLAVTFKSDILFPVNSAVLQPGANDEITRVAQVLTQYPATNITIAGHTDSTGSDALNQDLSERRANAVKSALAARGVAPTRMTAIGFGESKPIADNSTEAGRTINRRVEITIVPQQQQ</sequence>
<dbReference type="PANTHER" id="PTHR30329">
    <property type="entry name" value="STATOR ELEMENT OF FLAGELLAR MOTOR COMPLEX"/>
    <property type="match status" value="1"/>
</dbReference>
<evidence type="ECO:0000256" key="3">
    <source>
        <dbReference type="ARBA" id="ARBA00023237"/>
    </source>
</evidence>
<evidence type="ECO:0000259" key="5">
    <source>
        <dbReference type="PROSITE" id="PS51123"/>
    </source>
</evidence>
<dbReference type="PROSITE" id="PS51123">
    <property type="entry name" value="OMPA_2"/>
    <property type="match status" value="1"/>
</dbReference>
<dbReference type="SUPFAM" id="SSF103088">
    <property type="entry name" value="OmpA-like"/>
    <property type="match status" value="1"/>
</dbReference>
<dbReference type="PROSITE" id="PS01068">
    <property type="entry name" value="OMPA_1"/>
    <property type="match status" value="1"/>
</dbReference>
<dbReference type="InterPro" id="IPR050330">
    <property type="entry name" value="Bact_OuterMem_StrucFunc"/>
</dbReference>
<comment type="subcellular location">
    <subcellularLocation>
        <location evidence="1">Cell outer membrane</location>
    </subcellularLocation>
</comment>
<dbReference type="PRINTS" id="PR01023">
    <property type="entry name" value="NAFLGMOTY"/>
</dbReference>
<keyword evidence="2 4" id="KW-0472">Membrane</keyword>
<dbReference type="Pfam" id="PF13488">
    <property type="entry name" value="Gly-zipper_Omp"/>
    <property type="match status" value="1"/>
</dbReference>
<dbReference type="InterPro" id="IPR036737">
    <property type="entry name" value="OmpA-like_sf"/>
</dbReference>
<reference evidence="6 7" key="1">
    <citation type="submission" date="2021-03" db="EMBL/GenBank/DDBJ databases">
        <title>Geobacter metallireducens gen. nov. sp. nov., a microorganism capable of coupling the complete oxidation of organic compounds to the reduction of iron and other metals.</title>
        <authorList>
            <person name="Li Y."/>
        </authorList>
    </citation>
    <scope>NUCLEOTIDE SEQUENCE [LARGE SCALE GENOMIC DNA]</scope>
    <source>
        <strain evidence="6 7">Jerry-YX</strain>
    </source>
</reference>
<evidence type="ECO:0000313" key="6">
    <source>
        <dbReference type="EMBL" id="QSV47223.1"/>
    </source>
</evidence>
<name>A0ABX7Q8K5_9BACT</name>
<dbReference type="PROSITE" id="PS51257">
    <property type="entry name" value="PROKAR_LIPOPROTEIN"/>
    <property type="match status" value="1"/>
</dbReference>
<evidence type="ECO:0000256" key="4">
    <source>
        <dbReference type="PROSITE-ProRule" id="PRU00473"/>
    </source>
</evidence>
<keyword evidence="3" id="KW-0998">Cell outer membrane</keyword>
<dbReference type="RefSeq" id="WP_207165266.1">
    <property type="nucleotide sequence ID" value="NZ_CP071382.1"/>
</dbReference>
<dbReference type="InterPro" id="IPR006665">
    <property type="entry name" value="OmpA-like"/>
</dbReference>
<dbReference type="InterPro" id="IPR039567">
    <property type="entry name" value="Gly-zipper"/>
</dbReference>
<dbReference type="CDD" id="cd07185">
    <property type="entry name" value="OmpA_C-like"/>
    <property type="match status" value="1"/>
</dbReference>
<accession>A0ABX7Q8K5</accession>
<dbReference type="InterPro" id="IPR006690">
    <property type="entry name" value="OMPA-like_CS"/>
</dbReference>
<gene>
    <name evidence="6" type="ORF">JZM60_08175</name>
</gene>
<dbReference type="InterPro" id="IPR006664">
    <property type="entry name" value="OMP_bac"/>
</dbReference>
<evidence type="ECO:0000256" key="1">
    <source>
        <dbReference type="ARBA" id="ARBA00004442"/>
    </source>
</evidence>
<dbReference type="PANTHER" id="PTHR30329:SF21">
    <property type="entry name" value="LIPOPROTEIN YIAD-RELATED"/>
    <property type="match status" value="1"/>
</dbReference>
<evidence type="ECO:0000256" key="2">
    <source>
        <dbReference type="ARBA" id="ARBA00023136"/>
    </source>
</evidence>
<dbReference type="EMBL" id="CP071382">
    <property type="protein sequence ID" value="QSV47223.1"/>
    <property type="molecule type" value="Genomic_DNA"/>
</dbReference>
<proteinExistence type="predicted"/>
<protein>
    <submittedName>
        <fullName evidence="6">OmpA family protein</fullName>
    </submittedName>
</protein>
<dbReference type="Pfam" id="PF00691">
    <property type="entry name" value="OmpA"/>
    <property type="match status" value="1"/>
</dbReference>
<keyword evidence="7" id="KW-1185">Reference proteome</keyword>